<keyword evidence="3" id="KW-0813">Transport</keyword>
<comment type="subcellular location">
    <subcellularLocation>
        <location evidence="1">Membrane</location>
        <topology evidence="1">Single-pass membrane protein</topology>
    </subcellularLocation>
</comment>
<keyword evidence="5 8" id="KW-1133">Transmembrane helix</keyword>
<dbReference type="InterPro" id="IPR006012">
    <property type="entry name" value="Syntaxin/epimorphin_CS"/>
</dbReference>
<organism evidence="10 11">
    <name type="scientific">Chrysochromulina tobinii</name>
    <dbReference type="NCBI Taxonomy" id="1460289"/>
    <lineage>
        <taxon>Eukaryota</taxon>
        <taxon>Haptista</taxon>
        <taxon>Haptophyta</taxon>
        <taxon>Prymnesiophyceae</taxon>
        <taxon>Prymnesiales</taxon>
        <taxon>Chrysochromulinaceae</taxon>
        <taxon>Chrysochromulina</taxon>
    </lineage>
</organism>
<dbReference type="InterPro" id="IPR000727">
    <property type="entry name" value="T_SNARE_dom"/>
</dbReference>
<comment type="caution">
    <text evidence="10">The sequence shown here is derived from an EMBL/GenBank/DDBJ whole genome shotgun (WGS) entry which is preliminary data.</text>
</comment>
<evidence type="ECO:0000256" key="8">
    <source>
        <dbReference type="SAM" id="Phobius"/>
    </source>
</evidence>
<evidence type="ECO:0000313" key="11">
    <source>
        <dbReference type="Proteomes" id="UP000037460"/>
    </source>
</evidence>
<name>A0A0M0JFG5_9EUKA</name>
<dbReference type="GO" id="GO:0005484">
    <property type="term" value="F:SNAP receptor activity"/>
    <property type="evidence" value="ECO:0007669"/>
    <property type="project" value="InterPro"/>
</dbReference>
<evidence type="ECO:0000313" key="10">
    <source>
        <dbReference type="EMBL" id="KOO25107.1"/>
    </source>
</evidence>
<dbReference type="Proteomes" id="UP000037460">
    <property type="component" value="Unassembled WGS sequence"/>
</dbReference>
<evidence type="ECO:0000256" key="7">
    <source>
        <dbReference type="SAM" id="Coils"/>
    </source>
</evidence>
<protein>
    <recommendedName>
        <fullName evidence="9">t-SNARE coiled-coil homology domain-containing protein</fullName>
    </recommendedName>
</protein>
<evidence type="ECO:0000256" key="2">
    <source>
        <dbReference type="ARBA" id="ARBA00009063"/>
    </source>
</evidence>
<proteinExistence type="inferred from homology"/>
<dbReference type="PANTHER" id="PTHR12791">
    <property type="entry name" value="GOLGI SNARE BET1-RELATED"/>
    <property type="match status" value="1"/>
</dbReference>
<comment type="similarity">
    <text evidence="2">Belongs to the syntaxin family.</text>
</comment>
<keyword evidence="7" id="KW-0175">Coiled coil</keyword>
<dbReference type="OrthoDB" id="546861at2759"/>
<dbReference type="Gene3D" id="1.20.5.110">
    <property type="match status" value="1"/>
</dbReference>
<gene>
    <name evidence="10" type="ORF">Ctob_010309</name>
</gene>
<keyword evidence="11" id="KW-1185">Reference proteome</keyword>
<dbReference type="GO" id="GO:0016020">
    <property type="term" value="C:membrane"/>
    <property type="evidence" value="ECO:0007669"/>
    <property type="project" value="UniProtKB-SubCell"/>
</dbReference>
<feature type="coiled-coil region" evidence="7">
    <location>
        <begin position="43"/>
        <end position="70"/>
    </location>
</feature>
<sequence length="98" mass="10872">MQQHAGLLQEQDDALDTLEGGIKRIKALGKVMETELKEQAVILESLDEDIDKADSNMQSLQKKMGAMIEDAKSSDRALWGIIAFLTLLLGFLTMMVFS</sequence>
<evidence type="ECO:0000256" key="1">
    <source>
        <dbReference type="ARBA" id="ARBA00004167"/>
    </source>
</evidence>
<evidence type="ECO:0000256" key="5">
    <source>
        <dbReference type="ARBA" id="ARBA00022989"/>
    </source>
</evidence>
<evidence type="ECO:0000256" key="3">
    <source>
        <dbReference type="ARBA" id="ARBA00022448"/>
    </source>
</evidence>
<dbReference type="AlphaFoldDB" id="A0A0M0JFG5"/>
<keyword evidence="4 8" id="KW-0812">Transmembrane</keyword>
<evidence type="ECO:0000259" key="9">
    <source>
        <dbReference type="PROSITE" id="PS50192"/>
    </source>
</evidence>
<keyword evidence="6 8" id="KW-0472">Membrane</keyword>
<dbReference type="CDD" id="cd15841">
    <property type="entry name" value="SNARE_Qc"/>
    <property type="match status" value="1"/>
</dbReference>
<dbReference type="PROSITE" id="PS00914">
    <property type="entry name" value="SYNTAXIN"/>
    <property type="match status" value="1"/>
</dbReference>
<dbReference type="PROSITE" id="PS50192">
    <property type="entry name" value="T_SNARE"/>
    <property type="match status" value="1"/>
</dbReference>
<feature type="domain" description="T-SNARE coiled-coil homology" evidence="9">
    <location>
        <begin position="5"/>
        <end position="67"/>
    </location>
</feature>
<dbReference type="EMBL" id="JWZX01003018">
    <property type="protein sequence ID" value="KOO25107.1"/>
    <property type="molecule type" value="Genomic_DNA"/>
</dbReference>
<evidence type="ECO:0000256" key="4">
    <source>
        <dbReference type="ARBA" id="ARBA00022692"/>
    </source>
</evidence>
<evidence type="ECO:0000256" key="6">
    <source>
        <dbReference type="ARBA" id="ARBA00023136"/>
    </source>
</evidence>
<dbReference type="SUPFAM" id="SSF58038">
    <property type="entry name" value="SNARE fusion complex"/>
    <property type="match status" value="1"/>
</dbReference>
<dbReference type="GO" id="GO:0006886">
    <property type="term" value="P:intracellular protein transport"/>
    <property type="evidence" value="ECO:0007669"/>
    <property type="project" value="InterPro"/>
</dbReference>
<feature type="transmembrane region" description="Helical" evidence="8">
    <location>
        <begin position="77"/>
        <end position="97"/>
    </location>
</feature>
<accession>A0A0M0JFG5</accession>
<reference evidence="11" key="1">
    <citation type="journal article" date="2015" name="PLoS Genet.">
        <title>Genome Sequence and Transcriptome Analyses of Chrysochromulina tobin: Metabolic Tools for Enhanced Algal Fitness in the Prominent Order Prymnesiales (Haptophyceae).</title>
        <authorList>
            <person name="Hovde B.T."/>
            <person name="Deodato C.R."/>
            <person name="Hunsperger H.M."/>
            <person name="Ryken S.A."/>
            <person name="Yost W."/>
            <person name="Jha R.K."/>
            <person name="Patterson J."/>
            <person name="Monnat R.J. Jr."/>
            <person name="Barlow S.B."/>
            <person name="Starkenburg S.R."/>
            <person name="Cattolico R.A."/>
        </authorList>
    </citation>
    <scope>NUCLEOTIDE SEQUENCE</scope>
    <source>
        <strain evidence="11">CCMP291</strain>
    </source>
</reference>